<accession>H1SIV1</accession>
<comment type="caution">
    <text evidence="7">The sequence shown here is derived from an EMBL/GenBank/DDBJ whole genome shotgun (WGS) entry which is preliminary data.</text>
</comment>
<dbReference type="AlphaFoldDB" id="H1SIV1"/>
<comment type="subcellular location">
    <subcellularLocation>
        <location evidence="1">Target cell</location>
        <location evidence="1">Target cell cytoplasm</location>
    </subcellularLocation>
</comment>
<dbReference type="GO" id="GO:0090729">
    <property type="term" value="F:toxin activity"/>
    <property type="evidence" value="ECO:0007669"/>
    <property type="project" value="UniProtKB-KW"/>
</dbReference>
<evidence type="ECO:0000256" key="1">
    <source>
        <dbReference type="ARBA" id="ARBA00004219"/>
    </source>
</evidence>
<dbReference type="Proteomes" id="UP000005808">
    <property type="component" value="Unassembled WGS sequence"/>
</dbReference>
<evidence type="ECO:0000313" key="8">
    <source>
        <dbReference type="Proteomes" id="UP000005808"/>
    </source>
</evidence>
<feature type="domain" description="VENN motif-containing" evidence="5">
    <location>
        <begin position="86"/>
        <end position="125"/>
    </location>
</feature>
<proteinExistence type="predicted"/>
<name>H1SIV1_9BURK</name>
<dbReference type="Pfam" id="PF04830">
    <property type="entry name" value="DUF637"/>
    <property type="match status" value="1"/>
</dbReference>
<evidence type="ECO:0000256" key="4">
    <source>
        <dbReference type="ARBA" id="ARBA00023026"/>
    </source>
</evidence>
<keyword evidence="2" id="KW-0800">Toxin</keyword>
<evidence type="ECO:0000256" key="2">
    <source>
        <dbReference type="ARBA" id="ARBA00022656"/>
    </source>
</evidence>
<evidence type="ECO:0000259" key="6">
    <source>
        <dbReference type="Pfam" id="PF04830"/>
    </source>
</evidence>
<protein>
    <submittedName>
        <fullName evidence="7">Uncharacterized protein</fullName>
    </submittedName>
</protein>
<gene>
    <name evidence="7" type="ORF">OR16_42176</name>
</gene>
<evidence type="ECO:0000259" key="5">
    <source>
        <dbReference type="Pfam" id="PF04829"/>
    </source>
</evidence>
<sequence>FGNALKGSLVAQAAALGANSIGANTEAGSFESIASHAALGCLAGAAGSGDCASGAIGGATSAVVAPLVGGALGVTTNADRESTVNRVVVTAVAMLAGGGLAAVLGQDGLIAAGAAQNEALNNYLSSKPERQAYEKANRECANGIWSSCASA</sequence>
<dbReference type="EMBL" id="AHJE01000275">
    <property type="protein sequence ID" value="EHP37552.1"/>
    <property type="molecule type" value="Genomic_DNA"/>
</dbReference>
<feature type="domain" description="DUF637" evidence="6">
    <location>
        <begin position="1"/>
        <end position="58"/>
    </location>
</feature>
<keyword evidence="4" id="KW-0843">Virulence</keyword>
<feature type="non-terminal residue" evidence="7">
    <location>
        <position position="1"/>
    </location>
</feature>
<reference evidence="7 8" key="1">
    <citation type="journal article" date="2012" name="J. Bacteriol.">
        <title>De Novo Genome Project of Cupriavidus basilensis OR16.</title>
        <authorList>
            <person name="Cserhati M."/>
            <person name="Kriszt B."/>
            <person name="Szoboszlay S."/>
            <person name="Toth A."/>
            <person name="Szabo I."/>
            <person name="Tancsics A."/>
            <person name="Nagy I."/>
            <person name="Horvath B."/>
            <person name="Nagy I."/>
            <person name="Kukolya J."/>
        </authorList>
    </citation>
    <scope>NUCLEOTIDE SEQUENCE [LARGE SCALE GENOMIC DNA]</scope>
    <source>
        <strain evidence="7 8">OR16</strain>
    </source>
</reference>
<dbReference type="InterPro" id="IPR006914">
    <property type="entry name" value="VENN_dom"/>
</dbReference>
<keyword evidence="3" id="KW-1266">Target cell cytoplasm</keyword>
<evidence type="ECO:0000313" key="7">
    <source>
        <dbReference type="EMBL" id="EHP37552.1"/>
    </source>
</evidence>
<feature type="non-terminal residue" evidence="7">
    <location>
        <position position="151"/>
    </location>
</feature>
<evidence type="ECO:0000256" key="3">
    <source>
        <dbReference type="ARBA" id="ARBA00022913"/>
    </source>
</evidence>
<organism evidence="7 8">
    <name type="scientific">Cupriavidus basilensis OR16</name>
    <dbReference type="NCBI Taxonomy" id="1127483"/>
    <lineage>
        <taxon>Bacteria</taxon>
        <taxon>Pseudomonadati</taxon>
        <taxon>Pseudomonadota</taxon>
        <taxon>Betaproteobacteria</taxon>
        <taxon>Burkholderiales</taxon>
        <taxon>Burkholderiaceae</taxon>
        <taxon>Cupriavidus</taxon>
    </lineage>
</organism>
<dbReference type="RefSeq" id="WP_006164840.1">
    <property type="nucleotide sequence ID" value="NZ_AHJE01000275.1"/>
</dbReference>
<dbReference type="Pfam" id="PF04829">
    <property type="entry name" value="PT-VENN"/>
    <property type="match status" value="1"/>
</dbReference>
<dbReference type="InterPro" id="IPR006915">
    <property type="entry name" value="DUF637_hemagglutn_put"/>
</dbReference>